<dbReference type="InterPro" id="IPR003439">
    <property type="entry name" value="ABC_transporter-like_ATP-bd"/>
</dbReference>
<evidence type="ECO:0000256" key="7">
    <source>
        <dbReference type="ARBA" id="ARBA00022967"/>
    </source>
</evidence>
<accession>A0LLJ2</accession>
<gene>
    <name evidence="14" type="ordered locus">Sfum_2616</name>
</gene>
<feature type="domain" description="ABC transporter" evidence="12">
    <location>
        <begin position="340"/>
        <end position="573"/>
    </location>
</feature>
<dbReference type="RefSeq" id="WP_011699461.1">
    <property type="nucleotide sequence ID" value="NC_008554.1"/>
</dbReference>
<dbReference type="Proteomes" id="UP000001784">
    <property type="component" value="Chromosome"/>
</dbReference>
<keyword evidence="5" id="KW-0547">Nucleotide-binding</keyword>
<dbReference type="STRING" id="335543.Sfum_2616"/>
<keyword evidence="6" id="KW-0067">ATP-binding</keyword>
<dbReference type="Gene3D" id="3.40.50.300">
    <property type="entry name" value="P-loop containing nucleotide triphosphate hydrolases"/>
    <property type="match status" value="1"/>
</dbReference>
<dbReference type="SMART" id="SM00382">
    <property type="entry name" value="AAA"/>
    <property type="match status" value="1"/>
</dbReference>
<dbReference type="PROSITE" id="PS50893">
    <property type="entry name" value="ABC_TRANSPORTER_2"/>
    <property type="match status" value="1"/>
</dbReference>
<feature type="transmembrane region" description="Helical" evidence="11">
    <location>
        <begin position="23"/>
        <end position="45"/>
    </location>
</feature>
<dbReference type="GO" id="GO:0005886">
    <property type="term" value="C:plasma membrane"/>
    <property type="evidence" value="ECO:0007669"/>
    <property type="project" value="UniProtKB-SubCell"/>
</dbReference>
<organism evidence="14 15">
    <name type="scientific">Syntrophobacter fumaroxidans (strain DSM 10017 / MPOB)</name>
    <dbReference type="NCBI Taxonomy" id="335543"/>
    <lineage>
        <taxon>Bacteria</taxon>
        <taxon>Pseudomonadati</taxon>
        <taxon>Thermodesulfobacteriota</taxon>
        <taxon>Syntrophobacteria</taxon>
        <taxon>Syntrophobacterales</taxon>
        <taxon>Syntrophobacteraceae</taxon>
        <taxon>Syntrophobacter</taxon>
    </lineage>
</organism>
<evidence type="ECO:0000256" key="5">
    <source>
        <dbReference type="ARBA" id="ARBA00022741"/>
    </source>
</evidence>
<feature type="domain" description="ABC transmembrane type-1" evidence="13">
    <location>
        <begin position="24"/>
        <end position="306"/>
    </location>
</feature>
<feature type="transmembrane region" description="Helical" evidence="11">
    <location>
        <begin position="164"/>
        <end position="182"/>
    </location>
</feature>
<dbReference type="eggNOG" id="COG1132">
    <property type="taxonomic scope" value="Bacteria"/>
</dbReference>
<dbReference type="GO" id="GO:0016887">
    <property type="term" value="F:ATP hydrolysis activity"/>
    <property type="evidence" value="ECO:0007669"/>
    <property type="project" value="InterPro"/>
</dbReference>
<dbReference type="EMBL" id="CP000478">
    <property type="protein sequence ID" value="ABK18294.1"/>
    <property type="molecule type" value="Genomic_DNA"/>
</dbReference>
<feature type="transmembrane region" description="Helical" evidence="11">
    <location>
        <begin position="57"/>
        <end position="76"/>
    </location>
</feature>
<keyword evidence="7" id="KW-1278">Translocase</keyword>
<dbReference type="SUPFAM" id="SSF90123">
    <property type="entry name" value="ABC transporter transmembrane region"/>
    <property type="match status" value="1"/>
</dbReference>
<dbReference type="InParanoid" id="A0LLJ2"/>
<keyword evidence="2" id="KW-0813">Transport</keyword>
<dbReference type="InterPro" id="IPR036640">
    <property type="entry name" value="ABC1_TM_sf"/>
</dbReference>
<evidence type="ECO:0000256" key="10">
    <source>
        <dbReference type="ARBA" id="ARBA00023136"/>
    </source>
</evidence>
<dbReference type="OrthoDB" id="9772049at2"/>
<name>A0LLJ2_SYNFM</name>
<evidence type="ECO:0000313" key="14">
    <source>
        <dbReference type="EMBL" id="ABK18294.1"/>
    </source>
</evidence>
<comment type="subcellular location">
    <subcellularLocation>
        <location evidence="1">Cell membrane</location>
        <topology evidence="1">Multi-pass membrane protein</topology>
    </subcellularLocation>
</comment>
<dbReference type="Gene3D" id="1.20.1560.10">
    <property type="entry name" value="ABC transporter type 1, transmembrane domain"/>
    <property type="match status" value="1"/>
</dbReference>
<dbReference type="FunCoup" id="A0LLJ2">
    <property type="interactions" value="436"/>
</dbReference>
<protein>
    <submittedName>
        <fullName evidence="14">Lipid A ABC exporter, fused ATPase and inner membrane subunits MsbA</fullName>
    </submittedName>
</protein>
<dbReference type="CDD" id="cd18552">
    <property type="entry name" value="ABC_6TM_MsbA_like"/>
    <property type="match status" value="1"/>
</dbReference>
<keyword evidence="10 11" id="KW-0472">Membrane</keyword>
<evidence type="ECO:0000313" key="15">
    <source>
        <dbReference type="Proteomes" id="UP000001784"/>
    </source>
</evidence>
<evidence type="ECO:0000259" key="12">
    <source>
        <dbReference type="PROSITE" id="PS50893"/>
    </source>
</evidence>
<feature type="transmembrane region" description="Helical" evidence="11">
    <location>
        <begin position="138"/>
        <end position="158"/>
    </location>
</feature>
<dbReference type="GO" id="GO:0015421">
    <property type="term" value="F:ABC-type oligopeptide transporter activity"/>
    <property type="evidence" value="ECO:0007669"/>
    <property type="project" value="TreeGrafter"/>
</dbReference>
<keyword evidence="3" id="KW-1003">Cell membrane</keyword>
<feature type="transmembrane region" description="Helical" evidence="11">
    <location>
        <begin position="250"/>
        <end position="268"/>
    </location>
</feature>
<evidence type="ECO:0000256" key="8">
    <source>
        <dbReference type="ARBA" id="ARBA00022989"/>
    </source>
</evidence>
<evidence type="ECO:0000256" key="3">
    <source>
        <dbReference type="ARBA" id="ARBA00022475"/>
    </source>
</evidence>
<dbReference type="NCBIfam" id="TIGR02203">
    <property type="entry name" value="MsbA_lipidA"/>
    <property type="match status" value="1"/>
</dbReference>
<dbReference type="InterPro" id="IPR027417">
    <property type="entry name" value="P-loop_NTPase"/>
</dbReference>
<dbReference type="KEGG" id="sfu:Sfum_2616"/>
<reference evidence="14 15" key="1">
    <citation type="submission" date="2006-10" db="EMBL/GenBank/DDBJ databases">
        <title>Complete sequence of Syntrophobacter fumaroxidans MPOB.</title>
        <authorList>
            <consortium name="US DOE Joint Genome Institute"/>
            <person name="Copeland A."/>
            <person name="Lucas S."/>
            <person name="Lapidus A."/>
            <person name="Barry K."/>
            <person name="Detter J.C."/>
            <person name="Glavina del Rio T."/>
            <person name="Hammon N."/>
            <person name="Israni S."/>
            <person name="Pitluck S."/>
            <person name="Goltsman E.G."/>
            <person name="Martinez M."/>
            <person name="Schmutz J."/>
            <person name="Larimer F."/>
            <person name="Land M."/>
            <person name="Hauser L."/>
            <person name="Kyrpides N."/>
            <person name="Kim E."/>
            <person name="Boone D.R."/>
            <person name="Brockman F."/>
            <person name="Culley D."/>
            <person name="Ferry J."/>
            <person name="Gunsalus R."/>
            <person name="McInerney M.J."/>
            <person name="Morrison M."/>
            <person name="Plugge C."/>
            <person name="Rohlin L."/>
            <person name="Scholten J."/>
            <person name="Sieber J."/>
            <person name="Stams A.J.M."/>
            <person name="Worm P."/>
            <person name="Henstra A.M."/>
            <person name="Richardson P."/>
        </authorList>
    </citation>
    <scope>NUCLEOTIDE SEQUENCE [LARGE SCALE GENOMIC DNA]</scope>
    <source>
        <strain evidence="15">DSM 10017 / MPOB</strain>
    </source>
</reference>
<dbReference type="InterPro" id="IPR011917">
    <property type="entry name" value="ABC_transpr_lipidA"/>
</dbReference>
<dbReference type="InterPro" id="IPR039421">
    <property type="entry name" value="Type_1_exporter"/>
</dbReference>
<proteinExistence type="predicted"/>
<evidence type="ECO:0000259" key="13">
    <source>
        <dbReference type="PROSITE" id="PS50929"/>
    </source>
</evidence>
<dbReference type="InterPro" id="IPR011527">
    <property type="entry name" value="ABC1_TM_dom"/>
</dbReference>
<dbReference type="HOGENOM" id="CLU_000604_84_3_7"/>
<evidence type="ECO:0000256" key="9">
    <source>
        <dbReference type="ARBA" id="ARBA00023055"/>
    </source>
</evidence>
<keyword evidence="9" id="KW-0445">Lipid transport</keyword>
<feature type="transmembrane region" description="Helical" evidence="11">
    <location>
        <begin position="274"/>
        <end position="291"/>
    </location>
</feature>
<evidence type="ECO:0000256" key="4">
    <source>
        <dbReference type="ARBA" id="ARBA00022692"/>
    </source>
</evidence>
<keyword evidence="4 11" id="KW-0812">Transmembrane</keyword>
<dbReference type="AlphaFoldDB" id="A0LLJ2"/>
<dbReference type="Pfam" id="PF00664">
    <property type="entry name" value="ABC_membrane"/>
    <property type="match status" value="1"/>
</dbReference>
<evidence type="ECO:0000256" key="1">
    <source>
        <dbReference type="ARBA" id="ARBA00004651"/>
    </source>
</evidence>
<dbReference type="PANTHER" id="PTHR43394:SF1">
    <property type="entry name" value="ATP-BINDING CASSETTE SUB-FAMILY B MEMBER 10, MITOCHONDRIAL"/>
    <property type="match status" value="1"/>
</dbReference>
<dbReference type="FunFam" id="3.40.50.300:FF:000287">
    <property type="entry name" value="Multidrug ABC transporter ATP-binding protein"/>
    <property type="match status" value="1"/>
</dbReference>
<keyword evidence="8 11" id="KW-1133">Transmembrane helix</keyword>
<evidence type="ECO:0000256" key="6">
    <source>
        <dbReference type="ARBA" id="ARBA00022840"/>
    </source>
</evidence>
<dbReference type="PROSITE" id="PS00211">
    <property type="entry name" value="ABC_TRANSPORTER_1"/>
    <property type="match status" value="1"/>
</dbReference>
<dbReference type="GO" id="GO:0034040">
    <property type="term" value="F:ATPase-coupled lipid transmembrane transporter activity"/>
    <property type="evidence" value="ECO:0007669"/>
    <property type="project" value="InterPro"/>
</dbReference>
<dbReference type="PANTHER" id="PTHR43394">
    <property type="entry name" value="ATP-DEPENDENT PERMEASE MDL1, MITOCHONDRIAL"/>
    <property type="match status" value="1"/>
</dbReference>
<dbReference type="InterPro" id="IPR003593">
    <property type="entry name" value="AAA+_ATPase"/>
</dbReference>
<dbReference type="PROSITE" id="PS50929">
    <property type="entry name" value="ABC_TM1F"/>
    <property type="match status" value="1"/>
</dbReference>
<dbReference type="Pfam" id="PF00005">
    <property type="entry name" value="ABC_tran"/>
    <property type="match status" value="1"/>
</dbReference>
<dbReference type="InterPro" id="IPR017871">
    <property type="entry name" value="ABC_transporter-like_CS"/>
</dbReference>
<dbReference type="CDD" id="cd03251">
    <property type="entry name" value="ABCC_MsbA"/>
    <property type="match status" value="1"/>
</dbReference>
<dbReference type="GO" id="GO:0005524">
    <property type="term" value="F:ATP binding"/>
    <property type="evidence" value="ECO:0007669"/>
    <property type="project" value="UniProtKB-KW"/>
</dbReference>
<evidence type="ECO:0000256" key="2">
    <source>
        <dbReference type="ARBA" id="ARBA00022448"/>
    </source>
</evidence>
<dbReference type="SUPFAM" id="SSF52540">
    <property type="entry name" value="P-loop containing nucleoside triphosphate hydrolases"/>
    <property type="match status" value="1"/>
</dbReference>
<sequence length="577" mass="64489" precursor="true">MNLQDRQVLKNLLPLIRPHRRKLVFAVLCMIVCSGSTALTAYLIKPAMDEIFVRKDIAMLWIIPPAFLAVSLVNALSKWGNDYFLKSVGLSVIANLREKLYNHIQELPLSFFDRASTGVLMSRITSDVNEIEHTVTTVFTGLILDGCSVIALACVVFYQDWKLALIAILVLPVAFYPVFLFGSRLRRFAVRRQETMGSLNVVLHESFSGARIVKAFGMENHEKKRFAEQNRRFLHYQLKSEWIDALSTPLMEFIGSIGVAAVIAYGGYQVVQGLSTPGTFFSFMAAVLMLYRPIKDLSRINSVLQRGVASTTRVYAILNERNSLVEKPDAPDLPPISREIEFRRVSFAYDEKPVLHDIDLKVRAGEVIALVGSSGGGKTTLANLVPRFYDVSAGAILVDGMDIRDVRIRSLRGQIAIVTQQSFLFNDTVRNNIAYGDIGRPERDIVDAARAAHAYDFIRELPQGFDTIIGEQGVMLSGGQRQRICIARALLKNAPILILDEATSSLDSESELEVQQALDNLLRGRTTFVIAHRFSTIQSADRILVVADGKIVEEGTHADLMARSGEYRRLYDIQFQK</sequence>
<keyword evidence="15" id="KW-1185">Reference proteome</keyword>
<evidence type="ECO:0000256" key="11">
    <source>
        <dbReference type="SAM" id="Phobius"/>
    </source>
</evidence>